<evidence type="ECO:0000259" key="4">
    <source>
        <dbReference type="Pfam" id="PF02954"/>
    </source>
</evidence>
<dbReference type="AlphaFoldDB" id="A0A6M8F7N9"/>
<gene>
    <name evidence="5" type="primary">fis</name>
    <name evidence="5" type="ORF">HNE05_02115</name>
</gene>
<dbReference type="Proteomes" id="UP000501379">
    <property type="component" value="Chromosome"/>
</dbReference>
<proteinExistence type="inferred from homology"/>
<dbReference type="PANTHER" id="PTHR47918">
    <property type="entry name" value="DNA-BINDING PROTEIN FIS"/>
    <property type="match status" value="1"/>
</dbReference>
<dbReference type="PRINTS" id="PR01590">
    <property type="entry name" value="HTHFIS"/>
</dbReference>
<accession>A0A6M8F7N9</accession>
<name>A0A6M8F7N9_9GAMM</name>
<reference evidence="5" key="1">
    <citation type="submission" date="2020-07" db="EMBL/GenBank/DDBJ databases">
        <title>Nitrate ammonifying Pseudomonas campi sp. nov. isolated from German agricultural grassland.</title>
        <authorList>
            <person name="Timsy T."/>
            <person name="Ulrich A."/>
            <person name="Spanner T."/>
            <person name="Foesel B."/>
            <person name="Kolb S."/>
            <person name="Horn M.A."/>
            <person name="Behrendt U."/>
        </authorList>
    </citation>
    <scope>NUCLEOTIDE SEQUENCE</scope>
    <source>
        <strain evidence="5">S1-A32-2</strain>
    </source>
</reference>
<protein>
    <recommendedName>
        <fullName evidence="3">Putative Fis-like DNA-binding protein</fullName>
    </recommendedName>
</protein>
<keyword evidence="6" id="KW-1185">Reference proteome</keyword>
<dbReference type="Pfam" id="PF02954">
    <property type="entry name" value="HTH_8"/>
    <property type="match status" value="1"/>
</dbReference>
<dbReference type="InterPro" id="IPR002197">
    <property type="entry name" value="HTH_Fis"/>
</dbReference>
<dbReference type="SUPFAM" id="SSF46689">
    <property type="entry name" value="Homeodomain-like"/>
    <property type="match status" value="1"/>
</dbReference>
<dbReference type="InterPro" id="IPR009057">
    <property type="entry name" value="Homeodomain-like_sf"/>
</dbReference>
<dbReference type="PRINTS" id="PR01591">
    <property type="entry name" value="DNABINDNGFIS"/>
</dbReference>
<dbReference type="PANTHER" id="PTHR47918:SF1">
    <property type="entry name" value="DNA-BINDING PROTEIN FIS"/>
    <property type="match status" value="1"/>
</dbReference>
<dbReference type="KEGG" id="pcam:HNE05_02115"/>
<dbReference type="GO" id="GO:0006355">
    <property type="term" value="P:regulation of DNA-templated transcription"/>
    <property type="evidence" value="ECO:0007669"/>
    <property type="project" value="InterPro"/>
</dbReference>
<dbReference type="GO" id="GO:0043565">
    <property type="term" value="F:sequence-specific DNA binding"/>
    <property type="evidence" value="ECO:0007669"/>
    <property type="project" value="InterPro"/>
</dbReference>
<dbReference type="InterPro" id="IPR005412">
    <property type="entry name" value="Fis_DNA-bd"/>
</dbReference>
<evidence type="ECO:0000313" key="6">
    <source>
        <dbReference type="Proteomes" id="UP000501379"/>
    </source>
</evidence>
<dbReference type="EMBL" id="CP053697">
    <property type="protein sequence ID" value="QKE62213.1"/>
    <property type="molecule type" value="Genomic_DNA"/>
</dbReference>
<evidence type="ECO:0000313" key="5">
    <source>
        <dbReference type="EMBL" id="QKE62213.1"/>
    </source>
</evidence>
<dbReference type="PIRSF" id="PIRSF002097">
    <property type="entry name" value="DNA-binding_Fis"/>
    <property type="match status" value="1"/>
</dbReference>
<dbReference type="RefSeq" id="WP_173203763.1">
    <property type="nucleotide sequence ID" value="NZ_CP053697.2"/>
</dbReference>
<evidence type="ECO:0000256" key="1">
    <source>
        <dbReference type="ARBA" id="ARBA00008559"/>
    </source>
</evidence>
<feature type="domain" description="DNA binding HTH" evidence="4">
    <location>
        <begin position="68"/>
        <end position="108"/>
    </location>
</feature>
<dbReference type="NCBIfam" id="NF001659">
    <property type="entry name" value="PRK00430.1"/>
    <property type="match status" value="1"/>
</dbReference>
<comment type="similarity">
    <text evidence="1">Belongs to the transcriptional regulatory Fis family.</text>
</comment>
<evidence type="ECO:0000256" key="2">
    <source>
        <dbReference type="ARBA" id="ARBA00023125"/>
    </source>
</evidence>
<keyword evidence="2 5" id="KW-0238">DNA-binding</keyword>
<evidence type="ECO:0000256" key="3">
    <source>
        <dbReference type="ARBA" id="ARBA00029540"/>
    </source>
</evidence>
<sequence>MTRMTEPFFDQSVFDGAVPVSDNTNLKQHLTTPSEEGQTLRGSVEKALHNYFAHLEGADVTDVYNLVLNEVEAPLLETVMNYVKGNQTKASELLGLNRGTLRKKLKQYDLL</sequence>
<dbReference type="Gene3D" id="1.10.10.60">
    <property type="entry name" value="Homeodomain-like"/>
    <property type="match status" value="1"/>
</dbReference>
<dbReference type="InterPro" id="IPR050207">
    <property type="entry name" value="Trans_regulatory_Fis"/>
</dbReference>
<organism evidence="5 6">
    <name type="scientific">Aquipseudomonas campi</name>
    <dbReference type="NCBI Taxonomy" id="2731681"/>
    <lineage>
        <taxon>Bacteria</taxon>
        <taxon>Pseudomonadati</taxon>
        <taxon>Pseudomonadota</taxon>
        <taxon>Gammaproteobacteria</taxon>
        <taxon>Pseudomonadales</taxon>
        <taxon>Pseudomonadaceae</taxon>
        <taxon>Aquipseudomonas</taxon>
    </lineage>
</organism>